<proteinExistence type="predicted"/>
<dbReference type="CDD" id="cd04301">
    <property type="entry name" value="NAT_SF"/>
    <property type="match status" value="1"/>
</dbReference>
<dbReference type="PANTHER" id="PTHR47237">
    <property type="entry name" value="SLL0310 PROTEIN"/>
    <property type="match status" value="1"/>
</dbReference>
<dbReference type="Pfam" id="PF18014">
    <property type="entry name" value="Acetyltransf_18"/>
    <property type="match status" value="1"/>
</dbReference>
<keyword evidence="3" id="KW-1185">Reference proteome</keyword>
<gene>
    <name evidence="2" type="ORF">GCM10009554_27390</name>
</gene>
<dbReference type="InterPro" id="IPR041496">
    <property type="entry name" value="YitH/HolE_GNAT"/>
</dbReference>
<dbReference type="EMBL" id="BAAAHK010000006">
    <property type="protein sequence ID" value="GAA0938413.1"/>
    <property type="molecule type" value="Genomic_DNA"/>
</dbReference>
<evidence type="ECO:0000313" key="3">
    <source>
        <dbReference type="Proteomes" id="UP001500542"/>
    </source>
</evidence>
<feature type="domain" description="N-acetyltransferase" evidence="1">
    <location>
        <begin position="4"/>
        <end position="150"/>
    </location>
</feature>
<dbReference type="Pfam" id="PF00583">
    <property type="entry name" value="Acetyltransf_1"/>
    <property type="match status" value="1"/>
</dbReference>
<dbReference type="InterPro" id="IPR000182">
    <property type="entry name" value="GNAT_dom"/>
</dbReference>
<reference evidence="2 3" key="1">
    <citation type="journal article" date="2019" name="Int. J. Syst. Evol. Microbiol.">
        <title>The Global Catalogue of Microorganisms (GCM) 10K type strain sequencing project: providing services to taxonomists for standard genome sequencing and annotation.</title>
        <authorList>
            <consortium name="The Broad Institute Genomics Platform"/>
            <consortium name="The Broad Institute Genome Sequencing Center for Infectious Disease"/>
            <person name="Wu L."/>
            <person name="Ma J."/>
        </authorList>
    </citation>
    <scope>NUCLEOTIDE SEQUENCE [LARGE SCALE GENOMIC DNA]</scope>
    <source>
        <strain evidence="2 3">JCM 10977</strain>
    </source>
</reference>
<dbReference type="Proteomes" id="UP001500542">
    <property type="component" value="Unassembled WGS sequence"/>
</dbReference>
<evidence type="ECO:0000313" key="2">
    <source>
        <dbReference type="EMBL" id="GAA0938413.1"/>
    </source>
</evidence>
<dbReference type="Gene3D" id="3.40.630.30">
    <property type="match status" value="1"/>
</dbReference>
<organism evidence="2 3">
    <name type="scientific">Kribbella koreensis</name>
    <dbReference type="NCBI Taxonomy" id="57909"/>
    <lineage>
        <taxon>Bacteria</taxon>
        <taxon>Bacillati</taxon>
        <taxon>Actinomycetota</taxon>
        <taxon>Actinomycetes</taxon>
        <taxon>Propionibacteriales</taxon>
        <taxon>Kribbellaceae</taxon>
        <taxon>Kribbella</taxon>
    </lineage>
</organism>
<dbReference type="RefSeq" id="WP_343968674.1">
    <property type="nucleotide sequence ID" value="NZ_BAAAHK010000006.1"/>
</dbReference>
<name>A0ABN1Q6Z1_9ACTN</name>
<sequence length="282" mass="29778">MSDLGISAASAAELVMMRQWAADEGWDPGVSDMLAFGAADPAGFLVGRVDGSPIVCCSGVRYGRDYGFLGFYIARPEVRGQGYGIALWQAVMAHLAERTVGLDGVVDQQDNYRKSGFKHALNHVRYSGVPTVGTGSVPAGVELVDGRSLPFRQVADYDRRFFPAEREAFLSVWVGLPGHRSVAAVKDDELVGFGVLRPTDSGARIGPLYAASEGIAEAVVGRLATSGEEIALDVPDVNAAAIRLATRLGLSPTFECARMYAGGPPPVVDQAGIFATTTLELG</sequence>
<dbReference type="SUPFAM" id="SSF55729">
    <property type="entry name" value="Acyl-CoA N-acyltransferases (Nat)"/>
    <property type="match status" value="1"/>
</dbReference>
<comment type="caution">
    <text evidence="2">The sequence shown here is derived from an EMBL/GenBank/DDBJ whole genome shotgun (WGS) entry which is preliminary data.</text>
</comment>
<evidence type="ECO:0000259" key="1">
    <source>
        <dbReference type="PROSITE" id="PS51186"/>
    </source>
</evidence>
<dbReference type="PROSITE" id="PS51186">
    <property type="entry name" value="GNAT"/>
    <property type="match status" value="2"/>
</dbReference>
<dbReference type="InterPro" id="IPR052729">
    <property type="entry name" value="Acyl/Acetyltrans_Enzymes"/>
</dbReference>
<dbReference type="PANTHER" id="PTHR47237:SF1">
    <property type="entry name" value="SLL0310 PROTEIN"/>
    <property type="match status" value="1"/>
</dbReference>
<accession>A0ABN1Q6Z1</accession>
<dbReference type="Gene3D" id="3.40.630.90">
    <property type="match status" value="1"/>
</dbReference>
<protein>
    <submittedName>
        <fullName evidence="2">GNAT family N-acetyltransferase</fullName>
    </submittedName>
</protein>
<dbReference type="InterPro" id="IPR016181">
    <property type="entry name" value="Acyl_CoA_acyltransferase"/>
</dbReference>
<feature type="domain" description="N-acetyltransferase" evidence="1">
    <location>
        <begin position="141"/>
        <end position="280"/>
    </location>
</feature>